<accession>A0A5S5DMK1</accession>
<dbReference type="Gene3D" id="3.40.47.10">
    <property type="match status" value="2"/>
</dbReference>
<protein>
    <submittedName>
        <fullName evidence="5">3-oxoacyl-[acyl-carrier-protein] synthase-1</fullName>
    </submittedName>
</protein>
<comment type="similarity">
    <text evidence="1 3">Belongs to the thiolase-like superfamily. Beta-ketoacyl-ACP synthases family.</text>
</comment>
<dbReference type="InterPro" id="IPR014031">
    <property type="entry name" value="Ketoacyl_synth_C"/>
</dbReference>
<dbReference type="AlphaFoldDB" id="A0A5S5DMK1"/>
<dbReference type="InterPro" id="IPR016039">
    <property type="entry name" value="Thiolase-like"/>
</dbReference>
<dbReference type="GO" id="GO:0004315">
    <property type="term" value="F:3-oxoacyl-[acyl-carrier-protein] synthase activity"/>
    <property type="evidence" value="ECO:0007669"/>
    <property type="project" value="TreeGrafter"/>
</dbReference>
<dbReference type="PROSITE" id="PS52004">
    <property type="entry name" value="KS3_2"/>
    <property type="match status" value="1"/>
</dbReference>
<evidence type="ECO:0000256" key="2">
    <source>
        <dbReference type="ARBA" id="ARBA00022679"/>
    </source>
</evidence>
<dbReference type="Pfam" id="PF00109">
    <property type="entry name" value="ketoacyl-synt"/>
    <property type="match status" value="1"/>
</dbReference>
<dbReference type="InterPro" id="IPR020615">
    <property type="entry name" value="Thiolase_acyl_enz_int_AS"/>
</dbReference>
<dbReference type="EMBL" id="VNHX01000008">
    <property type="protein sequence ID" value="TYP95939.1"/>
    <property type="molecule type" value="Genomic_DNA"/>
</dbReference>
<dbReference type="PROSITE" id="PS00098">
    <property type="entry name" value="THIOLASE_1"/>
    <property type="match status" value="1"/>
</dbReference>
<feature type="domain" description="Ketosynthase family 3 (KS3)" evidence="4">
    <location>
        <begin position="3"/>
        <end position="365"/>
    </location>
</feature>
<keyword evidence="6" id="KW-1185">Reference proteome</keyword>
<comment type="caution">
    <text evidence="5">The sequence shown here is derived from an EMBL/GenBank/DDBJ whole genome shotgun (WGS) entry which is preliminary data.</text>
</comment>
<dbReference type="PANTHER" id="PTHR11712:SF336">
    <property type="entry name" value="3-OXOACYL-[ACYL-CARRIER-PROTEIN] SYNTHASE, MITOCHONDRIAL"/>
    <property type="match status" value="1"/>
</dbReference>
<dbReference type="InterPro" id="IPR014030">
    <property type="entry name" value="Ketoacyl_synth_N"/>
</dbReference>
<dbReference type="Pfam" id="PF02801">
    <property type="entry name" value="Ketoacyl-synt_C"/>
    <property type="match status" value="1"/>
</dbReference>
<dbReference type="GO" id="GO:0005829">
    <property type="term" value="C:cytosol"/>
    <property type="evidence" value="ECO:0007669"/>
    <property type="project" value="TreeGrafter"/>
</dbReference>
<dbReference type="SUPFAM" id="SSF53901">
    <property type="entry name" value="Thiolase-like"/>
    <property type="match status" value="2"/>
</dbReference>
<organism evidence="5 6">
    <name type="scientific">Sphingobacterium allocomposti</name>
    <dbReference type="NCBI Taxonomy" id="415956"/>
    <lineage>
        <taxon>Bacteria</taxon>
        <taxon>Pseudomonadati</taxon>
        <taxon>Bacteroidota</taxon>
        <taxon>Sphingobacteriia</taxon>
        <taxon>Sphingobacteriales</taxon>
        <taxon>Sphingobacteriaceae</taxon>
        <taxon>Sphingobacterium</taxon>
    </lineage>
</organism>
<dbReference type="PANTHER" id="PTHR11712">
    <property type="entry name" value="POLYKETIDE SYNTHASE-RELATED"/>
    <property type="match status" value="1"/>
</dbReference>
<reference evidence="5 6" key="1">
    <citation type="submission" date="2019-07" db="EMBL/GenBank/DDBJ databases">
        <title>Genomic Encyclopedia of Archaeal and Bacterial Type Strains, Phase II (KMG-II): from individual species to whole genera.</title>
        <authorList>
            <person name="Goeker M."/>
        </authorList>
    </citation>
    <scope>NUCLEOTIDE SEQUENCE [LARGE SCALE GENOMIC DNA]</scope>
    <source>
        <strain evidence="5 6">DSM 18850</strain>
    </source>
</reference>
<evidence type="ECO:0000313" key="5">
    <source>
        <dbReference type="EMBL" id="TYP95939.1"/>
    </source>
</evidence>
<evidence type="ECO:0000256" key="1">
    <source>
        <dbReference type="ARBA" id="ARBA00008467"/>
    </source>
</evidence>
<dbReference type="Proteomes" id="UP000325105">
    <property type="component" value="Unassembled WGS sequence"/>
</dbReference>
<sequence>MDWPSVYLHEANCVSPLGLDLPTNWERLTEGHIGIVQADMGKCGNVFVGKMAEDAIIPRAPTATGTLLEHMMEIAAAPLVKKYKPTARTALVLSTTKGNISLLDSGDIEGARVSVLAKKIAARLGIHTKPVVVSHACISGLLAVIAAKRLIQMGQYDDAIVLAGDVVSEFVVSGFQAFQAMSPFPCRPFDKRRHGVSLGEAAACVYMSREKGAFKILGDGAINDANHISGPSRTGEGLCRSIAAAVQEAGIDIGSIDYISAHGTATLYNDEMESVAFSRLGLEQVPLNSLKGYYGHTLGASGLLELAVTMKSMEEGVLLPTQGFGEIGVSQPLNVLENITRQQTRRALKTASGFGGSNAAMIIERR</sequence>
<name>A0A5S5DMK1_9SPHI</name>
<dbReference type="RefSeq" id="WP_211357492.1">
    <property type="nucleotide sequence ID" value="NZ_VNHX01000008.1"/>
</dbReference>
<proteinExistence type="inferred from homology"/>
<dbReference type="SMART" id="SM00825">
    <property type="entry name" value="PKS_KS"/>
    <property type="match status" value="1"/>
</dbReference>
<keyword evidence="2 3" id="KW-0808">Transferase</keyword>
<dbReference type="GO" id="GO:0006633">
    <property type="term" value="P:fatty acid biosynthetic process"/>
    <property type="evidence" value="ECO:0007669"/>
    <property type="project" value="TreeGrafter"/>
</dbReference>
<evidence type="ECO:0000313" key="6">
    <source>
        <dbReference type="Proteomes" id="UP000325105"/>
    </source>
</evidence>
<evidence type="ECO:0000259" key="4">
    <source>
        <dbReference type="PROSITE" id="PS52004"/>
    </source>
</evidence>
<evidence type="ECO:0000256" key="3">
    <source>
        <dbReference type="RuleBase" id="RU003694"/>
    </source>
</evidence>
<dbReference type="InterPro" id="IPR020841">
    <property type="entry name" value="PKS_Beta-ketoAc_synthase_dom"/>
</dbReference>
<gene>
    <name evidence="5" type="ORF">BC792_10830</name>
</gene>
<dbReference type="InterPro" id="IPR000794">
    <property type="entry name" value="Beta-ketoacyl_synthase"/>
</dbReference>